<sequence>MDVQGILNKIESDAREAAAQQLDEAKRRAQELREQGEARMRAEREAMERKADADAQELESRMLRMAELEDRKARLGAKRRVLDEAFEGALARLRALPAQEKRAFFLEELAAAAQGGETLCVGDIADDWFDAAFVEQANTRLKVQGRSGALRTGEALSGACGFELRRGGAALTCTFEALLDSARLELESDAARMLFSE</sequence>
<organism evidence="2 3">
    <name type="scientific">Candidatus Onthenecus intestinigallinarum</name>
    <dbReference type="NCBI Taxonomy" id="2840875"/>
    <lineage>
        <taxon>Bacteria</taxon>
        <taxon>Bacillati</taxon>
        <taxon>Bacillota</taxon>
        <taxon>Clostridia</taxon>
        <taxon>Eubacteriales</taxon>
        <taxon>Candidatus Onthenecus</taxon>
    </lineage>
</organism>
<evidence type="ECO:0000256" key="1">
    <source>
        <dbReference type="SAM" id="MobiDB-lite"/>
    </source>
</evidence>
<evidence type="ECO:0000313" key="3">
    <source>
        <dbReference type="Proteomes" id="UP000886887"/>
    </source>
</evidence>
<accession>A0A9D0Z869</accession>
<dbReference type="SUPFAM" id="SSF160527">
    <property type="entry name" value="V-type ATPase subunit E-like"/>
    <property type="match status" value="1"/>
</dbReference>
<comment type="caution">
    <text evidence="2">The sequence shown here is derived from an EMBL/GenBank/DDBJ whole genome shotgun (WGS) entry which is preliminary data.</text>
</comment>
<evidence type="ECO:0000313" key="2">
    <source>
        <dbReference type="EMBL" id="HIQ70962.1"/>
    </source>
</evidence>
<dbReference type="AlphaFoldDB" id="A0A9D0Z869"/>
<gene>
    <name evidence="2" type="ORF">IAB73_01970</name>
</gene>
<feature type="compositionally biased region" description="Basic and acidic residues" evidence="1">
    <location>
        <begin position="23"/>
        <end position="55"/>
    </location>
</feature>
<dbReference type="EMBL" id="DVFJ01000006">
    <property type="protein sequence ID" value="HIQ70962.1"/>
    <property type="molecule type" value="Genomic_DNA"/>
</dbReference>
<feature type="region of interest" description="Disordered" evidence="1">
    <location>
        <begin position="17"/>
        <end position="55"/>
    </location>
</feature>
<protein>
    <submittedName>
        <fullName evidence="2">V-type ATP synthase subunit E</fullName>
    </submittedName>
</protein>
<proteinExistence type="predicted"/>
<name>A0A9D0Z869_9FIRM</name>
<reference evidence="2" key="1">
    <citation type="submission" date="2020-10" db="EMBL/GenBank/DDBJ databases">
        <authorList>
            <person name="Gilroy R."/>
        </authorList>
    </citation>
    <scope>NUCLEOTIDE SEQUENCE</scope>
    <source>
        <strain evidence="2">ChiSxjej2B14-6234</strain>
    </source>
</reference>
<reference evidence="2" key="2">
    <citation type="journal article" date="2021" name="PeerJ">
        <title>Extensive microbial diversity within the chicken gut microbiome revealed by metagenomics and culture.</title>
        <authorList>
            <person name="Gilroy R."/>
            <person name="Ravi A."/>
            <person name="Getino M."/>
            <person name="Pursley I."/>
            <person name="Horton D.L."/>
            <person name="Alikhan N.F."/>
            <person name="Baker D."/>
            <person name="Gharbi K."/>
            <person name="Hall N."/>
            <person name="Watson M."/>
            <person name="Adriaenssens E.M."/>
            <person name="Foster-Nyarko E."/>
            <person name="Jarju S."/>
            <person name="Secka A."/>
            <person name="Antonio M."/>
            <person name="Oren A."/>
            <person name="Chaudhuri R.R."/>
            <person name="La Ragione R."/>
            <person name="Hildebrand F."/>
            <person name="Pallen M.J."/>
        </authorList>
    </citation>
    <scope>NUCLEOTIDE SEQUENCE</scope>
    <source>
        <strain evidence="2">ChiSxjej2B14-6234</strain>
    </source>
</reference>
<dbReference type="Gene3D" id="1.20.5.620">
    <property type="entry name" value="F1F0 ATP synthase subunit B, membrane domain"/>
    <property type="match status" value="1"/>
</dbReference>
<dbReference type="Proteomes" id="UP000886887">
    <property type="component" value="Unassembled WGS sequence"/>
</dbReference>